<dbReference type="EMBL" id="GL377577">
    <property type="protein sequence ID" value="EFJ29741.1"/>
    <property type="molecule type" value="Genomic_DNA"/>
</dbReference>
<protein>
    <recommendedName>
        <fullName evidence="4">BTB domain-containing protein</fullName>
    </recommendedName>
</protein>
<comment type="pathway">
    <text evidence="1">Protein modification; protein ubiquitination.</text>
</comment>
<feature type="repeat" description="ANK" evidence="2">
    <location>
        <begin position="125"/>
        <end position="161"/>
    </location>
</feature>
<dbReference type="InterPro" id="IPR011333">
    <property type="entry name" value="SKP1/BTB/POZ_sf"/>
</dbReference>
<name>D8REX8_SELML</name>
<accession>D8REX8</accession>
<evidence type="ECO:0000259" key="4">
    <source>
        <dbReference type="PROSITE" id="PS50097"/>
    </source>
</evidence>
<gene>
    <name evidence="5" type="ORF">SELMODRAFT_440857</name>
</gene>
<dbReference type="InterPro" id="IPR036770">
    <property type="entry name" value="Ankyrin_rpt-contain_sf"/>
</dbReference>
<dbReference type="eggNOG" id="ENOG502SMAM">
    <property type="taxonomic scope" value="Eukaryota"/>
</dbReference>
<keyword evidence="6" id="KW-1185">Reference proteome</keyword>
<dbReference type="SMART" id="SM00248">
    <property type="entry name" value="ANK"/>
    <property type="match status" value="1"/>
</dbReference>
<evidence type="ECO:0000256" key="3">
    <source>
        <dbReference type="SAM" id="MobiDB-lite"/>
    </source>
</evidence>
<dbReference type="STRING" id="88036.D8REX8"/>
<keyword evidence="2" id="KW-0040">ANK repeat</keyword>
<dbReference type="SUPFAM" id="SSF48403">
    <property type="entry name" value="Ankyrin repeat"/>
    <property type="match status" value="1"/>
</dbReference>
<feature type="region of interest" description="Disordered" evidence="3">
    <location>
        <begin position="1"/>
        <end position="34"/>
    </location>
</feature>
<dbReference type="SMART" id="SM00225">
    <property type="entry name" value="BTB"/>
    <property type="match status" value="1"/>
</dbReference>
<dbReference type="KEGG" id="smo:SELMODRAFT_440857"/>
<dbReference type="GO" id="GO:0031625">
    <property type="term" value="F:ubiquitin protein ligase binding"/>
    <property type="evidence" value="ECO:0000318"/>
    <property type="project" value="GO_Central"/>
</dbReference>
<dbReference type="PROSITE" id="PS50097">
    <property type="entry name" value="BTB"/>
    <property type="match status" value="1"/>
</dbReference>
<evidence type="ECO:0000313" key="6">
    <source>
        <dbReference type="Proteomes" id="UP000001514"/>
    </source>
</evidence>
<dbReference type="AlphaFoldDB" id="D8REX8"/>
<sequence length="387" mass="42767">MADERLEPVPRLLEGDQALPIADPQELPPKLESLESVDLSGSLGKESLLSAGAAASSPRLSASAASPRLDQVKPSVEVVGLSDDAGHDLRLDQATFFRCVEDGNVTALEGLLKNRKLDVNAYNDDGMTALHLAVYKYEQSRNLEMVDLLIKHGASVCAKAAGTPATHRISIIRHDVKHTGWEYRHWDSMLKLLAEATIRHYVANNVKEPTVHENAIPEIIQKNWKSVFHSGKHETIELWAEGRHIEALKLLLSGASKILKLNIESNSSRIDMKDASFNIVKAMVEFLYTGHLDASLIEQRGIDLFVAAHKYGVDVLKLRSEAAIVATPDNWIKLLSVATECNSDVLAWKCATSIKNLMDTRQDRGHTLRHSFSESHEAPQQLFQPSA</sequence>
<dbReference type="GO" id="GO:0030162">
    <property type="term" value="P:regulation of proteolysis"/>
    <property type="evidence" value="ECO:0000318"/>
    <property type="project" value="GO_Central"/>
</dbReference>
<dbReference type="Gene3D" id="3.30.710.10">
    <property type="entry name" value="Potassium Channel Kv1.1, Chain A"/>
    <property type="match status" value="1"/>
</dbReference>
<dbReference type="InterPro" id="IPR000210">
    <property type="entry name" value="BTB/POZ_dom"/>
</dbReference>
<dbReference type="Proteomes" id="UP000001514">
    <property type="component" value="Unassembled WGS sequence"/>
</dbReference>
<dbReference type="GO" id="GO:0043161">
    <property type="term" value="P:proteasome-mediated ubiquitin-dependent protein catabolic process"/>
    <property type="evidence" value="ECO:0000318"/>
    <property type="project" value="GO_Central"/>
</dbReference>
<dbReference type="InParanoid" id="D8REX8"/>
<dbReference type="Gramene" id="EFJ29741">
    <property type="protein sequence ID" value="EFJ29741"/>
    <property type="gene ID" value="SELMODRAFT_440857"/>
</dbReference>
<dbReference type="GO" id="GO:0005737">
    <property type="term" value="C:cytoplasm"/>
    <property type="evidence" value="ECO:0000318"/>
    <property type="project" value="GO_Central"/>
</dbReference>
<evidence type="ECO:0000313" key="5">
    <source>
        <dbReference type="EMBL" id="EFJ29741.1"/>
    </source>
</evidence>
<organism evidence="6">
    <name type="scientific">Selaginella moellendorffii</name>
    <name type="common">Spikemoss</name>
    <dbReference type="NCBI Taxonomy" id="88036"/>
    <lineage>
        <taxon>Eukaryota</taxon>
        <taxon>Viridiplantae</taxon>
        <taxon>Streptophyta</taxon>
        <taxon>Embryophyta</taxon>
        <taxon>Tracheophyta</taxon>
        <taxon>Lycopodiopsida</taxon>
        <taxon>Selaginellales</taxon>
        <taxon>Selaginellaceae</taxon>
        <taxon>Selaginella</taxon>
    </lineage>
</organism>
<dbReference type="HOGENOM" id="CLU_066111_0_0_1"/>
<dbReference type="PANTHER" id="PTHR24413">
    <property type="entry name" value="SPECKLE-TYPE POZ PROTEIN"/>
    <property type="match status" value="1"/>
</dbReference>
<evidence type="ECO:0000256" key="2">
    <source>
        <dbReference type="PROSITE-ProRule" id="PRU00023"/>
    </source>
</evidence>
<proteinExistence type="predicted"/>
<dbReference type="OMA" id="HTGWEYR"/>
<evidence type="ECO:0000256" key="1">
    <source>
        <dbReference type="ARBA" id="ARBA00004906"/>
    </source>
</evidence>
<dbReference type="Pfam" id="PF00651">
    <property type="entry name" value="BTB"/>
    <property type="match status" value="1"/>
</dbReference>
<dbReference type="InterPro" id="IPR002110">
    <property type="entry name" value="Ankyrin_rpt"/>
</dbReference>
<dbReference type="Gene3D" id="1.25.40.20">
    <property type="entry name" value="Ankyrin repeat-containing domain"/>
    <property type="match status" value="1"/>
</dbReference>
<reference evidence="5 6" key="1">
    <citation type="journal article" date="2011" name="Science">
        <title>The Selaginella genome identifies genetic changes associated with the evolution of vascular plants.</title>
        <authorList>
            <person name="Banks J.A."/>
            <person name="Nishiyama T."/>
            <person name="Hasebe M."/>
            <person name="Bowman J.L."/>
            <person name="Gribskov M."/>
            <person name="dePamphilis C."/>
            <person name="Albert V.A."/>
            <person name="Aono N."/>
            <person name="Aoyama T."/>
            <person name="Ambrose B.A."/>
            <person name="Ashton N.W."/>
            <person name="Axtell M.J."/>
            <person name="Barker E."/>
            <person name="Barker M.S."/>
            <person name="Bennetzen J.L."/>
            <person name="Bonawitz N.D."/>
            <person name="Chapple C."/>
            <person name="Cheng C."/>
            <person name="Correa L.G."/>
            <person name="Dacre M."/>
            <person name="DeBarry J."/>
            <person name="Dreyer I."/>
            <person name="Elias M."/>
            <person name="Engstrom E.M."/>
            <person name="Estelle M."/>
            <person name="Feng L."/>
            <person name="Finet C."/>
            <person name="Floyd S.K."/>
            <person name="Frommer W.B."/>
            <person name="Fujita T."/>
            <person name="Gramzow L."/>
            <person name="Gutensohn M."/>
            <person name="Harholt J."/>
            <person name="Hattori M."/>
            <person name="Heyl A."/>
            <person name="Hirai T."/>
            <person name="Hiwatashi Y."/>
            <person name="Ishikawa M."/>
            <person name="Iwata M."/>
            <person name="Karol K.G."/>
            <person name="Koehler B."/>
            <person name="Kolukisaoglu U."/>
            <person name="Kubo M."/>
            <person name="Kurata T."/>
            <person name="Lalonde S."/>
            <person name="Li K."/>
            <person name="Li Y."/>
            <person name="Litt A."/>
            <person name="Lyons E."/>
            <person name="Manning G."/>
            <person name="Maruyama T."/>
            <person name="Michael T.P."/>
            <person name="Mikami K."/>
            <person name="Miyazaki S."/>
            <person name="Morinaga S."/>
            <person name="Murata T."/>
            <person name="Mueller-Roeber B."/>
            <person name="Nelson D.R."/>
            <person name="Obara M."/>
            <person name="Oguri Y."/>
            <person name="Olmstead R.G."/>
            <person name="Onodera N."/>
            <person name="Petersen B.L."/>
            <person name="Pils B."/>
            <person name="Prigge M."/>
            <person name="Rensing S.A."/>
            <person name="Riano-Pachon D.M."/>
            <person name="Roberts A.W."/>
            <person name="Sato Y."/>
            <person name="Scheller H.V."/>
            <person name="Schulz B."/>
            <person name="Schulz C."/>
            <person name="Shakirov E.V."/>
            <person name="Shibagaki N."/>
            <person name="Shinohara N."/>
            <person name="Shippen D.E."/>
            <person name="Soerensen I."/>
            <person name="Sotooka R."/>
            <person name="Sugimoto N."/>
            <person name="Sugita M."/>
            <person name="Sumikawa N."/>
            <person name="Tanurdzic M."/>
            <person name="Theissen G."/>
            <person name="Ulvskov P."/>
            <person name="Wakazuki S."/>
            <person name="Weng J.K."/>
            <person name="Willats W.W."/>
            <person name="Wipf D."/>
            <person name="Wolf P.G."/>
            <person name="Yang L."/>
            <person name="Zimmer A.D."/>
            <person name="Zhu Q."/>
            <person name="Mitros T."/>
            <person name="Hellsten U."/>
            <person name="Loque D."/>
            <person name="Otillar R."/>
            <person name="Salamov A."/>
            <person name="Schmutz J."/>
            <person name="Shapiro H."/>
            <person name="Lindquist E."/>
            <person name="Lucas S."/>
            <person name="Rokhsar D."/>
            <person name="Grigoriev I.V."/>
        </authorList>
    </citation>
    <scope>NUCLEOTIDE SEQUENCE [LARGE SCALE GENOMIC DNA]</scope>
</reference>
<dbReference type="Pfam" id="PF00023">
    <property type="entry name" value="Ank"/>
    <property type="match status" value="1"/>
</dbReference>
<dbReference type="PROSITE" id="PS50088">
    <property type="entry name" value="ANK_REPEAT"/>
    <property type="match status" value="1"/>
</dbReference>
<dbReference type="PROSITE" id="PS50297">
    <property type="entry name" value="ANK_REP_REGION"/>
    <property type="match status" value="1"/>
</dbReference>
<feature type="domain" description="BTB" evidence="4">
    <location>
        <begin position="234"/>
        <end position="296"/>
    </location>
</feature>
<dbReference type="SUPFAM" id="SSF54695">
    <property type="entry name" value="POZ domain"/>
    <property type="match status" value="1"/>
</dbReference>